<evidence type="ECO:0000256" key="1">
    <source>
        <dbReference type="SAM" id="Phobius"/>
    </source>
</evidence>
<organism evidence="2 3">
    <name type="scientific">Helianthus annuus</name>
    <name type="common">Common sunflower</name>
    <dbReference type="NCBI Taxonomy" id="4232"/>
    <lineage>
        <taxon>Eukaryota</taxon>
        <taxon>Viridiplantae</taxon>
        <taxon>Streptophyta</taxon>
        <taxon>Embryophyta</taxon>
        <taxon>Tracheophyta</taxon>
        <taxon>Spermatophyta</taxon>
        <taxon>Magnoliopsida</taxon>
        <taxon>eudicotyledons</taxon>
        <taxon>Gunneridae</taxon>
        <taxon>Pentapetalae</taxon>
        <taxon>asterids</taxon>
        <taxon>campanulids</taxon>
        <taxon>Asterales</taxon>
        <taxon>Asteraceae</taxon>
        <taxon>Asteroideae</taxon>
        <taxon>Heliantheae alliance</taxon>
        <taxon>Heliantheae</taxon>
        <taxon>Helianthus</taxon>
    </lineage>
</organism>
<keyword evidence="3" id="KW-1185">Reference proteome</keyword>
<dbReference type="AlphaFoldDB" id="A0A251RPA4"/>
<name>A0A251RPA4_HELAN</name>
<dbReference type="EMBL" id="CM007906">
    <property type="protein sequence ID" value="OTF85644.1"/>
    <property type="molecule type" value="Genomic_DNA"/>
</dbReference>
<protein>
    <submittedName>
        <fullName evidence="2">Uncharacterized protein</fullName>
    </submittedName>
</protein>
<evidence type="ECO:0000313" key="2">
    <source>
        <dbReference type="EMBL" id="OTF85644.1"/>
    </source>
</evidence>
<keyword evidence="1" id="KW-1133">Transmembrane helix</keyword>
<dbReference type="InParanoid" id="A0A251RPA4"/>
<proteinExistence type="predicted"/>
<evidence type="ECO:0000313" key="3">
    <source>
        <dbReference type="Proteomes" id="UP000215914"/>
    </source>
</evidence>
<keyword evidence="1" id="KW-0472">Membrane</keyword>
<sequence>MTSLPWDDRKSKSVARMKRAKVCISIDGNQEFGDFEEQFTVSLTSTRFSVAQVCIGGGCTSSLNINRGYVVLIEGLSTRKVLFAMSSCSFSSSQSIVSHYGLNMHNLKRFWACFGWRSCWFTKSEVDIRINLAISAAFIAWIFIAHNAEWKLVQFFLTSNRL</sequence>
<keyword evidence="1" id="KW-0812">Transmembrane</keyword>
<dbReference type="Proteomes" id="UP000215914">
    <property type="component" value="Chromosome 17"/>
</dbReference>
<gene>
    <name evidence="2" type="ORF">HannXRQ_Chr17g0542141</name>
</gene>
<reference evidence="3" key="1">
    <citation type="journal article" date="2017" name="Nature">
        <title>The sunflower genome provides insights into oil metabolism, flowering and Asterid evolution.</title>
        <authorList>
            <person name="Badouin H."/>
            <person name="Gouzy J."/>
            <person name="Grassa C.J."/>
            <person name="Murat F."/>
            <person name="Staton S.E."/>
            <person name="Cottret L."/>
            <person name="Lelandais-Briere C."/>
            <person name="Owens G.L."/>
            <person name="Carrere S."/>
            <person name="Mayjonade B."/>
            <person name="Legrand L."/>
            <person name="Gill N."/>
            <person name="Kane N.C."/>
            <person name="Bowers J.E."/>
            <person name="Hubner S."/>
            <person name="Bellec A."/>
            <person name="Berard A."/>
            <person name="Berges H."/>
            <person name="Blanchet N."/>
            <person name="Boniface M.C."/>
            <person name="Brunel D."/>
            <person name="Catrice O."/>
            <person name="Chaidir N."/>
            <person name="Claudel C."/>
            <person name="Donnadieu C."/>
            <person name="Faraut T."/>
            <person name="Fievet G."/>
            <person name="Helmstetter N."/>
            <person name="King M."/>
            <person name="Knapp S.J."/>
            <person name="Lai Z."/>
            <person name="Le Paslier M.C."/>
            <person name="Lippi Y."/>
            <person name="Lorenzon L."/>
            <person name="Mandel J.R."/>
            <person name="Marage G."/>
            <person name="Marchand G."/>
            <person name="Marquand E."/>
            <person name="Bret-Mestries E."/>
            <person name="Morien E."/>
            <person name="Nambeesan S."/>
            <person name="Nguyen T."/>
            <person name="Pegot-Espagnet P."/>
            <person name="Pouilly N."/>
            <person name="Raftis F."/>
            <person name="Sallet E."/>
            <person name="Schiex T."/>
            <person name="Thomas J."/>
            <person name="Vandecasteele C."/>
            <person name="Vares D."/>
            <person name="Vear F."/>
            <person name="Vautrin S."/>
            <person name="Crespi M."/>
            <person name="Mangin B."/>
            <person name="Burke J.M."/>
            <person name="Salse J."/>
            <person name="Munos S."/>
            <person name="Vincourt P."/>
            <person name="Rieseberg L.H."/>
            <person name="Langlade N.B."/>
        </authorList>
    </citation>
    <scope>NUCLEOTIDE SEQUENCE [LARGE SCALE GENOMIC DNA]</scope>
    <source>
        <strain evidence="3">cv. SF193</strain>
    </source>
</reference>
<accession>A0A251RPA4</accession>
<feature type="transmembrane region" description="Helical" evidence="1">
    <location>
        <begin position="130"/>
        <end position="148"/>
    </location>
</feature>